<feature type="compositionally biased region" description="Acidic residues" evidence="1">
    <location>
        <begin position="84"/>
        <end position="95"/>
    </location>
</feature>
<evidence type="ECO:0000256" key="1">
    <source>
        <dbReference type="SAM" id="MobiDB-lite"/>
    </source>
</evidence>
<name>A0A0L9UK77_PHAAN</name>
<evidence type="ECO:0000313" key="2">
    <source>
        <dbReference type="EMBL" id="KOM43173.1"/>
    </source>
</evidence>
<dbReference type="AlphaFoldDB" id="A0A0L9UK77"/>
<feature type="region of interest" description="Disordered" evidence="1">
    <location>
        <begin position="51"/>
        <end position="95"/>
    </location>
</feature>
<reference evidence="3" key="1">
    <citation type="journal article" date="2015" name="Proc. Natl. Acad. Sci. U.S.A.">
        <title>Genome sequencing of adzuki bean (Vigna angularis) provides insight into high starch and low fat accumulation and domestication.</title>
        <authorList>
            <person name="Yang K."/>
            <person name="Tian Z."/>
            <person name="Chen C."/>
            <person name="Luo L."/>
            <person name="Zhao B."/>
            <person name="Wang Z."/>
            <person name="Yu L."/>
            <person name="Li Y."/>
            <person name="Sun Y."/>
            <person name="Li W."/>
            <person name="Chen Y."/>
            <person name="Li Y."/>
            <person name="Zhang Y."/>
            <person name="Ai D."/>
            <person name="Zhao J."/>
            <person name="Shang C."/>
            <person name="Ma Y."/>
            <person name="Wu B."/>
            <person name="Wang M."/>
            <person name="Gao L."/>
            <person name="Sun D."/>
            <person name="Zhang P."/>
            <person name="Guo F."/>
            <person name="Wang W."/>
            <person name="Li Y."/>
            <person name="Wang J."/>
            <person name="Varshney R.K."/>
            <person name="Wang J."/>
            <person name="Ling H.Q."/>
            <person name="Wan P."/>
        </authorList>
    </citation>
    <scope>NUCLEOTIDE SEQUENCE</scope>
    <source>
        <strain evidence="3">cv. Jingnong 6</strain>
    </source>
</reference>
<accession>A0A0L9UK77</accession>
<gene>
    <name evidence="2" type="ORF">LR48_Vigan05g077700</name>
</gene>
<sequence length="95" mass="10849">MEMHLRFISQKLNVKVNTEVNLKEEGQAIVTESDKTFAEEKIGRDEEKEALRLSKEGEEHITKVSLSGMTSSSGKKNQDYKIQEEEEEDIDDSSD</sequence>
<dbReference type="Proteomes" id="UP000053144">
    <property type="component" value="Chromosome 5"/>
</dbReference>
<dbReference type="EMBL" id="CM003375">
    <property type="protein sequence ID" value="KOM43173.1"/>
    <property type="molecule type" value="Genomic_DNA"/>
</dbReference>
<feature type="compositionally biased region" description="Polar residues" evidence="1">
    <location>
        <begin position="64"/>
        <end position="75"/>
    </location>
</feature>
<dbReference type="Gramene" id="KOM43173">
    <property type="protein sequence ID" value="KOM43173"/>
    <property type="gene ID" value="LR48_Vigan05g077700"/>
</dbReference>
<protein>
    <submittedName>
        <fullName evidence="2">Uncharacterized protein</fullName>
    </submittedName>
</protein>
<proteinExistence type="predicted"/>
<feature type="compositionally biased region" description="Basic and acidic residues" evidence="1">
    <location>
        <begin position="51"/>
        <end position="62"/>
    </location>
</feature>
<evidence type="ECO:0000313" key="3">
    <source>
        <dbReference type="Proteomes" id="UP000053144"/>
    </source>
</evidence>
<organism evidence="2 3">
    <name type="scientific">Phaseolus angularis</name>
    <name type="common">Azuki bean</name>
    <name type="synonym">Vigna angularis</name>
    <dbReference type="NCBI Taxonomy" id="3914"/>
    <lineage>
        <taxon>Eukaryota</taxon>
        <taxon>Viridiplantae</taxon>
        <taxon>Streptophyta</taxon>
        <taxon>Embryophyta</taxon>
        <taxon>Tracheophyta</taxon>
        <taxon>Spermatophyta</taxon>
        <taxon>Magnoliopsida</taxon>
        <taxon>eudicotyledons</taxon>
        <taxon>Gunneridae</taxon>
        <taxon>Pentapetalae</taxon>
        <taxon>rosids</taxon>
        <taxon>fabids</taxon>
        <taxon>Fabales</taxon>
        <taxon>Fabaceae</taxon>
        <taxon>Papilionoideae</taxon>
        <taxon>50 kb inversion clade</taxon>
        <taxon>NPAAA clade</taxon>
        <taxon>indigoferoid/millettioid clade</taxon>
        <taxon>Phaseoleae</taxon>
        <taxon>Vigna</taxon>
    </lineage>
</organism>